<proteinExistence type="predicted"/>
<accession>A0A369PV86</accession>
<dbReference type="AlphaFoldDB" id="A0A369PV86"/>
<organism evidence="2 3">
    <name type="scientific">Pedobacter chinensis</name>
    <dbReference type="NCBI Taxonomy" id="2282421"/>
    <lineage>
        <taxon>Bacteria</taxon>
        <taxon>Pseudomonadati</taxon>
        <taxon>Bacteroidota</taxon>
        <taxon>Sphingobacteriia</taxon>
        <taxon>Sphingobacteriales</taxon>
        <taxon>Sphingobacteriaceae</taxon>
        <taxon>Pedobacter</taxon>
    </lineage>
</organism>
<dbReference type="Proteomes" id="UP000253961">
    <property type="component" value="Unassembled WGS sequence"/>
</dbReference>
<reference evidence="2 3" key="1">
    <citation type="submission" date="2018-07" db="EMBL/GenBank/DDBJ databases">
        <title>Pedobacter sp. nov., isolated from soil.</title>
        <authorList>
            <person name="Zhou L.Y."/>
            <person name="Du Z.J."/>
        </authorList>
    </citation>
    <scope>NUCLEOTIDE SEQUENCE [LARGE SCALE GENOMIC DNA]</scope>
    <source>
        <strain evidence="2 3">JDX94</strain>
    </source>
</reference>
<dbReference type="InterPro" id="IPR058982">
    <property type="entry name" value="Beta-barrel_AprE"/>
</dbReference>
<comment type="caution">
    <text evidence="2">The sequence shown here is derived from an EMBL/GenBank/DDBJ whole genome shotgun (WGS) entry which is preliminary data.</text>
</comment>
<evidence type="ECO:0000313" key="3">
    <source>
        <dbReference type="Proteomes" id="UP000253961"/>
    </source>
</evidence>
<keyword evidence="3" id="KW-1185">Reference proteome</keyword>
<feature type="domain" description="AprE-like beta-barrel" evidence="1">
    <location>
        <begin position="2"/>
        <end position="75"/>
    </location>
</feature>
<dbReference type="OrthoDB" id="7057889at2"/>
<dbReference type="EMBL" id="QPKV01000004">
    <property type="protein sequence ID" value="RDC56180.1"/>
    <property type="molecule type" value="Genomic_DNA"/>
</dbReference>
<evidence type="ECO:0000313" key="2">
    <source>
        <dbReference type="EMBL" id="RDC56180.1"/>
    </source>
</evidence>
<evidence type="ECO:0000259" key="1">
    <source>
        <dbReference type="Pfam" id="PF26002"/>
    </source>
</evidence>
<dbReference type="RefSeq" id="WP_115402911.1">
    <property type="nucleotide sequence ID" value="NZ_QPKV01000004.1"/>
</dbReference>
<gene>
    <name evidence="2" type="ORF">DU508_11225</name>
</gene>
<dbReference type="Gene3D" id="2.40.30.170">
    <property type="match status" value="1"/>
</dbReference>
<name>A0A369PV86_9SPHI</name>
<protein>
    <recommendedName>
        <fullName evidence="1">AprE-like beta-barrel domain-containing protein</fullName>
    </recommendedName>
</protein>
<sequence length="94" mass="10897">MGKIHVGERTLVKLRSYPYEQYGMITGRLTYISDVAYRDSVFVAKVGFEHFENKDPGRKVVLKNGMQADAEIITEESSLLQRFFRNIIKVINIR</sequence>
<dbReference type="Pfam" id="PF26002">
    <property type="entry name" value="Beta-barrel_AprE"/>
    <property type="match status" value="1"/>
</dbReference>